<dbReference type="OrthoDB" id="538223at2759"/>
<evidence type="ECO:0000256" key="2">
    <source>
        <dbReference type="ARBA" id="ARBA00022723"/>
    </source>
</evidence>
<feature type="domain" description="CW-type" evidence="8">
    <location>
        <begin position="1634"/>
        <end position="1684"/>
    </location>
</feature>
<dbReference type="InterPro" id="IPR019775">
    <property type="entry name" value="WD40_repeat_CS"/>
</dbReference>
<feature type="compositionally biased region" description="Basic and acidic residues" evidence="7">
    <location>
        <begin position="1757"/>
        <end position="1775"/>
    </location>
</feature>
<feature type="repeat" description="WD" evidence="6">
    <location>
        <begin position="296"/>
        <end position="337"/>
    </location>
</feature>
<feature type="repeat" description="WD" evidence="6">
    <location>
        <begin position="261"/>
        <end position="295"/>
    </location>
</feature>
<dbReference type="Gene3D" id="2.130.10.10">
    <property type="entry name" value="YVTN repeat-like/Quinoprotein amine dehydrogenase"/>
    <property type="match status" value="2"/>
</dbReference>
<dbReference type="Gene3D" id="3.30.40.10">
    <property type="entry name" value="Zinc/RING finger domain, C3HC4 (zinc finger)"/>
    <property type="match status" value="1"/>
</dbReference>
<dbReference type="SUPFAM" id="SSF50978">
    <property type="entry name" value="WD40 repeat-like"/>
    <property type="match status" value="1"/>
</dbReference>
<evidence type="ECO:0000256" key="4">
    <source>
        <dbReference type="ARBA" id="ARBA00022771"/>
    </source>
</evidence>
<accession>A0A7J6PMC6</accession>
<dbReference type="InterPro" id="IPR001680">
    <property type="entry name" value="WD40_rpt"/>
</dbReference>
<keyword evidence="1 6" id="KW-0853">WD repeat</keyword>
<dbReference type="InterPro" id="IPR013083">
    <property type="entry name" value="Znf_RING/FYVE/PHD"/>
</dbReference>
<feature type="domain" description="CW-type" evidence="8">
    <location>
        <begin position="1694"/>
        <end position="1745"/>
    </location>
</feature>
<keyword evidence="3" id="KW-0677">Repeat</keyword>
<dbReference type="GO" id="GO:0006357">
    <property type="term" value="P:regulation of transcription by RNA polymerase II"/>
    <property type="evidence" value="ECO:0007669"/>
    <property type="project" value="TreeGrafter"/>
</dbReference>
<evidence type="ECO:0000256" key="3">
    <source>
        <dbReference type="ARBA" id="ARBA00022737"/>
    </source>
</evidence>
<protein>
    <recommendedName>
        <fullName evidence="8">CW-type domain-containing protein</fullName>
    </recommendedName>
</protein>
<dbReference type="GO" id="GO:0007010">
    <property type="term" value="P:cytoskeleton organization"/>
    <property type="evidence" value="ECO:0007669"/>
    <property type="project" value="TreeGrafter"/>
</dbReference>
<dbReference type="PROSITE" id="PS51050">
    <property type="entry name" value="ZF_CW"/>
    <property type="match status" value="2"/>
</dbReference>
<feature type="region of interest" description="Disordered" evidence="7">
    <location>
        <begin position="1367"/>
        <end position="1388"/>
    </location>
</feature>
<proteinExistence type="predicted"/>
<evidence type="ECO:0000259" key="8">
    <source>
        <dbReference type="PROSITE" id="PS51050"/>
    </source>
</evidence>
<dbReference type="GO" id="GO:0005634">
    <property type="term" value="C:nucleus"/>
    <property type="evidence" value="ECO:0007669"/>
    <property type="project" value="TreeGrafter"/>
</dbReference>
<dbReference type="PROSITE" id="PS50082">
    <property type="entry name" value="WD_REPEATS_2"/>
    <property type="match status" value="2"/>
</dbReference>
<dbReference type="Proteomes" id="UP000541610">
    <property type="component" value="Unassembled WGS sequence"/>
</dbReference>
<feature type="region of interest" description="Disordered" evidence="7">
    <location>
        <begin position="1740"/>
        <end position="1785"/>
    </location>
</feature>
<dbReference type="SMART" id="SM00320">
    <property type="entry name" value="WD40"/>
    <property type="match status" value="5"/>
</dbReference>
<name>A0A7J6PMC6_PEROL</name>
<dbReference type="GO" id="GO:0008360">
    <property type="term" value="P:regulation of cell shape"/>
    <property type="evidence" value="ECO:0007669"/>
    <property type="project" value="TreeGrafter"/>
</dbReference>
<keyword evidence="4" id="KW-0863">Zinc-finger</keyword>
<dbReference type="Pfam" id="PF00400">
    <property type="entry name" value="WD40"/>
    <property type="match status" value="2"/>
</dbReference>
<dbReference type="GO" id="GO:0008270">
    <property type="term" value="F:zinc ion binding"/>
    <property type="evidence" value="ECO:0007669"/>
    <property type="project" value="UniProtKB-KW"/>
</dbReference>
<feature type="region of interest" description="Disordered" evidence="7">
    <location>
        <begin position="1329"/>
        <end position="1350"/>
    </location>
</feature>
<evidence type="ECO:0000313" key="10">
    <source>
        <dbReference type="Proteomes" id="UP000541610"/>
    </source>
</evidence>
<dbReference type="PROSITE" id="PS00678">
    <property type="entry name" value="WD_REPEATS_1"/>
    <property type="match status" value="1"/>
</dbReference>
<dbReference type="InterPro" id="IPR011124">
    <property type="entry name" value="Znf_CW"/>
</dbReference>
<dbReference type="PROSITE" id="PS50294">
    <property type="entry name" value="WD_REPEATS_REGION"/>
    <property type="match status" value="1"/>
</dbReference>
<evidence type="ECO:0000256" key="6">
    <source>
        <dbReference type="PROSITE-ProRule" id="PRU00221"/>
    </source>
</evidence>
<sequence>MFRVAFGRLAPAAAAHPAGVVQSLKAAGGFKAAFRESTFWSSPAVMGTTFLAVLSLPFIYRAGSAVYWTKELRKLNAREVINDRFNWLHTEMLDDEVTKQCAKQTPKGLQRIAADVLRSEAEASGLYGYSPHCEGMTPTLLFLGQGLTRQSGIWIYMESRETDSWTFAVGGSSVVRVNPDDDAAQRDGEVWSSVYRSISRRGLHSTVHRPHRPSSLAVSVLHSRKLQRVWSVFGHRSPAPGPNEDDLPNPQGSNDYQAVPVYCVRFACMSRVIVTGGDDCRLRVWDAKTGRLKSTLAGHTGEVMETAVNYCDTIVASSATDKTVRLWKVSDEDQQSRPLTALQFTAEVHFMAFSPSQHHEQVFITVTCDGGIFIWDLATVTRDNAGEVLTAYCKYYLDVDCKLIRGFDTFSGPKAQSLIEPSGSILEGDHHGYLNFWFAVGCSDKCVRVFSVQPHGDRPVKMDARNPELVKYHHLEFELSGVHTQVVSHICFDNLSGDCASSDDHGGLVLWRLSSSTMYTRPRQKWIEALRLSTPLNPLPEYIELIRPIIPTGDSLIRTYMNGDITSCNLSKACPSVRGYWGHHAIRTFSWTADDRYIVCGVAENPVEDSKDETPTVPTEGREYRYGALVFETSSARLVDAVIHPSMVNGEVYVALPAKFVSPWIFCLCSYDGGVTLWRIDAEKGAQVINKFDLSNCHSDDSHSSRQFCDGQFDGRGDFVVTDNLGCVHYFSTAQLRSSMNGVDTPLQEQFFEGDYFLGVHCTAPGERLCDAYMRPYPKSFYTGAARPMSKLKRGRSKSVYLRGLPTRGEGLVFGGRLGRLGRCRTFNAVDILSPWPNRSASMMGSMVEIGPPAVEDGFATPMRHSQEAAARSRVNDDSAIVEPEPRGMMTRSGRTVHRPPIYEEYDSDYTDEVSEDSGDDDEEEVTGHELSSREHHRRRRRRRVRRTGRRSTTHEADGPAVEEGSAGPRRRLIHGLPSVHTVAFNADIPPNASCELCHSSGPSTGVGELLGPFAELSEDCLQAFPHLPLLRHSNAASSVYIHSACLQAADGVRVEVKETPQVTGGAPRRVLVVEDLKRVLRRASRTICHVCGNSGASVICGSRLSCRGASAHLGCLRSDESLKERQKMDKLIDGIYRCNACLPLDHPRSVRITNDVLKKYIDPGWRGLKCLREWLLVTDHNPNTDTYVPQVGDAVDCRISTSPPPSYLFPGEQDQRRIAAAECKSINPADDAAFGNLVMVRLTMEVLSPHPAAGKRFTLHYRPSDGDADLLVPIPRMKAALDYWRARPPHEGSQARIKYDENFSTVEIVDYNEEINEEEEVSILAAGQQEDQARSEDGETATTSSWTVTVPGLMGWKNMNVRDVINTEHGDNSSSSSSSSQVDDESDRKPFAVCAWELVPPRRDTSPFDDEEENGSIDGYHAGMDGSSWRWPWCLTPEEEEVADISDESDPFLAAGPCTYPAAPSKARSDLILAWFERLREAPLPKGHWLLQCTRPTEGPQTTIPLPDPDALQRVCLLIHESPFDSADYPRDFLVDNAYPMWTGLIEQRLQRRSYYRGVEPLQEDLRLLARCHRYSPSEVKEGVQRVILSTPSTTTTEEPSADLENEMTNPPTRKRTLKIRRSSSSASVNRSSSAKDNWIQCSKCSKWRRVILSIYQRYQGETQFECSDLEGVTCADPPDGALGADNEVLGREDAAIGWVQCDSCSKWRIVDHAVYERFESNPFLKFGCRANGRSCEETSDDIVRGDDDDVDDRQEDSAPAKRSRREVNSEDRRRIRIVNRSGS</sequence>
<comment type="caution">
    <text evidence="9">The sequence shown here is derived from an EMBL/GenBank/DDBJ whole genome shotgun (WGS) entry which is preliminary data.</text>
</comment>
<feature type="compositionally biased region" description="Acidic residues" evidence="7">
    <location>
        <begin position="904"/>
        <end position="925"/>
    </location>
</feature>
<reference evidence="9 10" key="1">
    <citation type="submission" date="2020-04" db="EMBL/GenBank/DDBJ databases">
        <title>Perkinsus olseni comparative genomics.</title>
        <authorList>
            <person name="Bogema D.R."/>
        </authorList>
    </citation>
    <scope>NUCLEOTIDE SEQUENCE [LARGE SCALE GENOMIC DNA]</scope>
    <source>
        <strain evidence="9">00978-12</strain>
    </source>
</reference>
<dbReference type="InterPro" id="IPR052060">
    <property type="entry name" value="Bromo_WD_repeat"/>
</dbReference>
<keyword evidence="5" id="KW-0862">Zinc</keyword>
<dbReference type="Pfam" id="PF07496">
    <property type="entry name" value="zf-CW"/>
    <property type="match status" value="2"/>
</dbReference>
<dbReference type="InterPro" id="IPR015943">
    <property type="entry name" value="WD40/YVTN_repeat-like_dom_sf"/>
</dbReference>
<evidence type="ECO:0000256" key="7">
    <source>
        <dbReference type="SAM" id="MobiDB-lite"/>
    </source>
</evidence>
<evidence type="ECO:0000313" key="9">
    <source>
        <dbReference type="EMBL" id="KAF4697285.1"/>
    </source>
</evidence>
<dbReference type="EMBL" id="JABANP010000004">
    <property type="protein sequence ID" value="KAF4697285.1"/>
    <property type="molecule type" value="Genomic_DNA"/>
</dbReference>
<dbReference type="InterPro" id="IPR036322">
    <property type="entry name" value="WD40_repeat_dom_sf"/>
</dbReference>
<dbReference type="PANTHER" id="PTHR16266:SF17">
    <property type="entry name" value="BRWD3"/>
    <property type="match status" value="1"/>
</dbReference>
<organism evidence="9 10">
    <name type="scientific">Perkinsus olseni</name>
    <name type="common">Perkinsus atlanticus</name>
    <dbReference type="NCBI Taxonomy" id="32597"/>
    <lineage>
        <taxon>Eukaryota</taxon>
        <taxon>Sar</taxon>
        <taxon>Alveolata</taxon>
        <taxon>Perkinsozoa</taxon>
        <taxon>Perkinsea</taxon>
        <taxon>Perkinsida</taxon>
        <taxon>Perkinsidae</taxon>
        <taxon>Perkinsus</taxon>
    </lineage>
</organism>
<dbReference type="Gene3D" id="3.30.40.100">
    <property type="match status" value="2"/>
</dbReference>
<dbReference type="PANTHER" id="PTHR16266">
    <property type="entry name" value="WD REPEAT DOMAIN 9"/>
    <property type="match status" value="1"/>
</dbReference>
<feature type="compositionally biased region" description="Basic residues" evidence="7">
    <location>
        <begin position="935"/>
        <end position="952"/>
    </location>
</feature>
<evidence type="ECO:0000256" key="1">
    <source>
        <dbReference type="ARBA" id="ARBA00022574"/>
    </source>
</evidence>
<keyword evidence="2" id="KW-0479">Metal-binding</keyword>
<gene>
    <name evidence="9" type="ORF">FOZ60_009908</name>
</gene>
<feature type="region of interest" description="Disordered" evidence="7">
    <location>
        <begin position="1593"/>
        <end position="1612"/>
    </location>
</feature>
<evidence type="ECO:0000256" key="5">
    <source>
        <dbReference type="ARBA" id="ARBA00022833"/>
    </source>
</evidence>
<feature type="region of interest" description="Disordered" evidence="7">
    <location>
        <begin position="864"/>
        <end position="970"/>
    </location>
</feature>